<dbReference type="Proteomes" id="UP000653480">
    <property type="component" value="Unassembled WGS sequence"/>
</dbReference>
<feature type="domain" description="Cupin type-1" evidence="1">
    <location>
        <begin position="15"/>
        <end position="131"/>
    </location>
</feature>
<proteinExistence type="predicted"/>
<dbReference type="Pfam" id="PF00190">
    <property type="entry name" value="Cupin_1"/>
    <property type="match status" value="1"/>
</dbReference>
<reference evidence="2" key="2">
    <citation type="submission" date="2020-09" db="EMBL/GenBank/DDBJ databases">
        <authorList>
            <person name="Sun Q."/>
            <person name="Zhou Y."/>
        </authorList>
    </citation>
    <scope>NUCLEOTIDE SEQUENCE</scope>
    <source>
        <strain evidence="2">CGMCC 4.7138</strain>
    </source>
</reference>
<dbReference type="PANTHER" id="PTHR36440:SF1">
    <property type="entry name" value="PUTATIVE (AFU_ORTHOLOGUE AFUA_8G07350)-RELATED"/>
    <property type="match status" value="1"/>
</dbReference>
<dbReference type="Gene3D" id="2.60.120.10">
    <property type="entry name" value="Jelly Rolls"/>
    <property type="match status" value="1"/>
</dbReference>
<reference evidence="2" key="1">
    <citation type="journal article" date="2014" name="Int. J. Syst. Evol. Microbiol.">
        <title>Complete genome sequence of Corynebacterium casei LMG S-19264T (=DSM 44701T), isolated from a smear-ripened cheese.</title>
        <authorList>
            <consortium name="US DOE Joint Genome Institute (JGI-PGF)"/>
            <person name="Walter F."/>
            <person name="Albersmeier A."/>
            <person name="Kalinowski J."/>
            <person name="Ruckert C."/>
        </authorList>
    </citation>
    <scope>NUCLEOTIDE SEQUENCE</scope>
    <source>
        <strain evidence="2">CGMCC 4.7138</strain>
    </source>
</reference>
<dbReference type="InterPro" id="IPR014710">
    <property type="entry name" value="RmlC-like_jellyroll"/>
</dbReference>
<keyword evidence="3" id="KW-1185">Reference proteome</keyword>
<name>A0A8H9H588_9ACTN</name>
<dbReference type="InterPro" id="IPR006045">
    <property type="entry name" value="Cupin_1"/>
</dbReference>
<sequence>MRVKDMTDGLLLPPGGGDTIQAMTLKVGAEQTAGWSVFEAVVAPGFDVGAHLHHEAEEMFYVIDGELDLLAFHPAAAAGSDWRSWRSDSGAEVLRGGPGSFMHVPAGCPHAFFNPGPEPARMLFVVTPAGHETYLRELTRMLAAGPPDQAEITALRARHDIQQLTPLTNRA</sequence>
<gene>
    <name evidence="2" type="ORF">GCM10011574_66480</name>
</gene>
<dbReference type="AlphaFoldDB" id="A0A8H9H588"/>
<evidence type="ECO:0000259" key="1">
    <source>
        <dbReference type="Pfam" id="PF00190"/>
    </source>
</evidence>
<protein>
    <submittedName>
        <fullName evidence="2">Cupin</fullName>
    </submittedName>
</protein>
<evidence type="ECO:0000313" key="3">
    <source>
        <dbReference type="Proteomes" id="UP000653480"/>
    </source>
</evidence>
<dbReference type="InterPro" id="IPR053146">
    <property type="entry name" value="QDO-like"/>
</dbReference>
<organism evidence="2 3">
    <name type="scientific">Microbispora bryophytorum</name>
    <dbReference type="NCBI Taxonomy" id="1460882"/>
    <lineage>
        <taxon>Bacteria</taxon>
        <taxon>Bacillati</taxon>
        <taxon>Actinomycetota</taxon>
        <taxon>Actinomycetes</taxon>
        <taxon>Streptosporangiales</taxon>
        <taxon>Streptosporangiaceae</taxon>
        <taxon>Microbispora</taxon>
    </lineage>
</organism>
<comment type="caution">
    <text evidence="2">The sequence shown here is derived from an EMBL/GenBank/DDBJ whole genome shotgun (WGS) entry which is preliminary data.</text>
</comment>
<dbReference type="PANTHER" id="PTHR36440">
    <property type="entry name" value="PUTATIVE (AFU_ORTHOLOGUE AFUA_8G07350)-RELATED"/>
    <property type="match status" value="1"/>
</dbReference>
<dbReference type="SUPFAM" id="SSF51182">
    <property type="entry name" value="RmlC-like cupins"/>
    <property type="match status" value="1"/>
</dbReference>
<accession>A0A8H9H588</accession>
<dbReference type="InterPro" id="IPR011051">
    <property type="entry name" value="RmlC_Cupin_sf"/>
</dbReference>
<dbReference type="EMBL" id="BMMN01000019">
    <property type="protein sequence ID" value="GGO30269.1"/>
    <property type="molecule type" value="Genomic_DNA"/>
</dbReference>
<evidence type="ECO:0000313" key="2">
    <source>
        <dbReference type="EMBL" id="GGO30269.1"/>
    </source>
</evidence>